<dbReference type="PANTHER" id="PTHR33594:SF1">
    <property type="entry name" value="HD_PDEASE DOMAIN-CONTAINING PROTEIN"/>
    <property type="match status" value="1"/>
</dbReference>
<dbReference type="InterPro" id="IPR003607">
    <property type="entry name" value="HD/PDEase_dom"/>
</dbReference>
<dbReference type="GeneID" id="37065642"/>
<dbReference type="SMART" id="SM00471">
    <property type="entry name" value="HDc"/>
    <property type="match status" value="1"/>
</dbReference>
<dbReference type="Pfam" id="PF01966">
    <property type="entry name" value="HD"/>
    <property type="match status" value="1"/>
</dbReference>
<dbReference type="STRING" id="1448321.A0A317VZ52"/>
<accession>A0A317VZ52</accession>
<name>A0A317VZ52_9EURO</name>
<feature type="domain" description="HD/PDEase" evidence="1">
    <location>
        <begin position="42"/>
        <end position="173"/>
    </location>
</feature>
<comment type="caution">
    <text evidence="2">The sequence shown here is derived from an EMBL/GenBank/DDBJ whole genome shotgun (WGS) entry which is preliminary data.</text>
</comment>
<sequence>MDSVDKLLRSARSAPYGHLLPAEDRLFRVIAEEVQLHMMNYDASHDFDHILRVLTLSMHILALEYEDHDNQNKYDPTVVLLAALLHDVNDRKYLPPAVNGQQTSKIALVLEQAGASADLAAIVETVVDHVSYSSEIKDPAKVQRALQQHPELGIVQDADRIDAIGAIGIGRTFTFGGAKLPLAGMQNVREHIDEKLEKLEGMMKTNTGRKMARKRTERLTMFKKWWDEETMLVTGI</sequence>
<protein>
    <submittedName>
        <fullName evidence="2">HD domain-containing protein</fullName>
    </submittedName>
</protein>
<dbReference type="OrthoDB" id="16547at2759"/>
<evidence type="ECO:0000313" key="2">
    <source>
        <dbReference type="EMBL" id="PWY79636.1"/>
    </source>
</evidence>
<organism evidence="2 3">
    <name type="scientific">Aspergillus heteromorphus CBS 117.55</name>
    <dbReference type="NCBI Taxonomy" id="1448321"/>
    <lineage>
        <taxon>Eukaryota</taxon>
        <taxon>Fungi</taxon>
        <taxon>Dikarya</taxon>
        <taxon>Ascomycota</taxon>
        <taxon>Pezizomycotina</taxon>
        <taxon>Eurotiomycetes</taxon>
        <taxon>Eurotiomycetidae</taxon>
        <taxon>Eurotiales</taxon>
        <taxon>Aspergillaceae</taxon>
        <taxon>Aspergillus</taxon>
        <taxon>Aspergillus subgen. Circumdati</taxon>
    </lineage>
</organism>
<reference evidence="2 3" key="1">
    <citation type="submission" date="2016-12" db="EMBL/GenBank/DDBJ databases">
        <title>The genomes of Aspergillus section Nigri reveals drivers in fungal speciation.</title>
        <authorList>
            <consortium name="DOE Joint Genome Institute"/>
            <person name="Vesth T.C."/>
            <person name="Nybo J."/>
            <person name="Theobald S."/>
            <person name="Brandl J."/>
            <person name="Frisvad J.C."/>
            <person name="Nielsen K.F."/>
            <person name="Lyhne E.K."/>
            <person name="Kogle M.E."/>
            <person name="Kuo A."/>
            <person name="Riley R."/>
            <person name="Clum A."/>
            <person name="Nolan M."/>
            <person name="Lipzen A."/>
            <person name="Salamov A."/>
            <person name="Henrissat B."/>
            <person name="Wiebenga A."/>
            <person name="De Vries R.P."/>
            <person name="Grigoriev I.V."/>
            <person name="Mortensen U.H."/>
            <person name="Andersen M.R."/>
            <person name="Baker S.E."/>
        </authorList>
    </citation>
    <scope>NUCLEOTIDE SEQUENCE [LARGE SCALE GENOMIC DNA]</scope>
    <source>
        <strain evidence="2 3">CBS 117.55</strain>
    </source>
</reference>
<dbReference type="EMBL" id="MSFL01000015">
    <property type="protein sequence ID" value="PWY79636.1"/>
    <property type="molecule type" value="Genomic_DNA"/>
</dbReference>
<evidence type="ECO:0000259" key="1">
    <source>
        <dbReference type="SMART" id="SM00471"/>
    </source>
</evidence>
<dbReference type="InterPro" id="IPR006674">
    <property type="entry name" value="HD_domain"/>
</dbReference>
<gene>
    <name evidence="2" type="ORF">BO70DRAFT_362803</name>
</gene>
<dbReference type="AlphaFoldDB" id="A0A317VZ52"/>
<dbReference type="SUPFAM" id="SSF109604">
    <property type="entry name" value="HD-domain/PDEase-like"/>
    <property type="match status" value="1"/>
</dbReference>
<dbReference type="PANTHER" id="PTHR33594">
    <property type="entry name" value="SUPERFAMILY HYDROLASE, PUTATIVE (AFU_ORTHOLOGUE AFUA_1G03035)-RELATED"/>
    <property type="match status" value="1"/>
</dbReference>
<dbReference type="RefSeq" id="XP_025398659.1">
    <property type="nucleotide sequence ID" value="XM_025543405.1"/>
</dbReference>
<proteinExistence type="predicted"/>
<evidence type="ECO:0000313" key="3">
    <source>
        <dbReference type="Proteomes" id="UP000247233"/>
    </source>
</evidence>
<dbReference type="Gene3D" id="1.10.3210.50">
    <property type="match status" value="1"/>
</dbReference>
<keyword evidence="3" id="KW-1185">Reference proteome</keyword>
<dbReference type="Proteomes" id="UP000247233">
    <property type="component" value="Unassembled WGS sequence"/>
</dbReference>
<dbReference type="CDD" id="cd00077">
    <property type="entry name" value="HDc"/>
    <property type="match status" value="1"/>
</dbReference>
<dbReference type="VEuPathDB" id="FungiDB:BO70DRAFT_362803"/>